<dbReference type="Proteomes" id="UP000078397">
    <property type="component" value="Unassembled WGS sequence"/>
</dbReference>
<feature type="domain" description="Major facilitator superfamily (MFS) profile" evidence="7">
    <location>
        <begin position="74"/>
        <end position="489"/>
    </location>
</feature>
<dbReference type="SUPFAM" id="SSF103473">
    <property type="entry name" value="MFS general substrate transporter"/>
    <property type="match status" value="1"/>
</dbReference>
<feature type="transmembrane region" description="Helical" evidence="6">
    <location>
        <begin position="233"/>
        <end position="255"/>
    </location>
</feature>
<comment type="subcellular location">
    <subcellularLocation>
        <location evidence="1">Membrane</location>
        <topology evidence="1">Multi-pass membrane protein</topology>
    </subcellularLocation>
</comment>
<feature type="transmembrane region" description="Helical" evidence="6">
    <location>
        <begin position="114"/>
        <end position="133"/>
    </location>
</feature>
<dbReference type="KEGG" id="pchm:VFPPC_01344"/>
<feature type="transmembrane region" description="Helical" evidence="6">
    <location>
        <begin position="431"/>
        <end position="452"/>
    </location>
</feature>
<dbReference type="EMBL" id="LSBJ02000001">
    <property type="protein sequence ID" value="OAQ73682.1"/>
    <property type="molecule type" value="Genomic_DNA"/>
</dbReference>
<feature type="transmembrane region" description="Helical" evidence="6">
    <location>
        <begin position="396"/>
        <end position="419"/>
    </location>
</feature>
<reference evidence="8 9" key="1">
    <citation type="journal article" date="2016" name="PLoS Pathog.">
        <title>Biosynthesis of antibiotic leucinostatins in bio-control fungus Purpureocillium lilacinum and their inhibition on phytophthora revealed by genome mining.</title>
        <authorList>
            <person name="Wang G."/>
            <person name="Liu Z."/>
            <person name="Lin R."/>
            <person name="Li E."/>
            <person name="Mao Z."/>
            <person name="Ling J."/>
            <person name="Yang Y."/>
            <person name="Yin W.B."/>
            <person name="Xie B."/>
        </authorList>
    </citation>
    <scope>NUCLEOTIDE SEQUENCE [LARGE SCALE GENOMIC DNA]</scope>
    <source>
        <strain evidence="8">170</strain>
    </source>
</reference>
<evidence type="ECO:0000256" key="5">
    <source>
        <dbReference type="ARBA" id="ARBA00023136"/>
    </source>
</evidence>
<organism evidence="8 9">
    <name type="scientific">Pochonia chlamydosporia 170</name>
    <dbReference type="NCBI Taxonomy" id="1380566"/>
    <lineage>
        <taxon>Eukaryota</taxon>
        <taxon>Fungi</taxon>
        <taxon>Dikarya</taxon>
        <taxon>Ascomycota</taxon>
        <taxon>Pezizomycotina</taxon>
        <taxon>Sordariomycetes</taxon>
        <taxon>Hypocreomycetidae</taxon>
        <taxon>Hypocreales</taxon>
        <taxon>Clavicipitaceae</taxon>
        <taxon>Pochonia</taxon>
    </lineage>
</organism>
<keyword evidence="3 6" id="KW-0812">Transmembrane</keyword>
<feature type="transmembrane region" description="Helical" evidence="6">
    <location>
        <begin position="304"/>
        <end position="327"/>
    </location>
</feature>
<accession>A0A179G7B2</accession>
<dbReference type="InterPro" id="IPR011701">
    <property type="entry name" value="MFS"/>
</dbReference>
<evidence type="ECO:0000256" key="1">
    <source>
        <dbReference type="ARBA" id="ARBA00004141"/>
    </source>
</evidence>
<keyword evidence="2" id="KW-0813">Transport</keyword>
<evidence type="ECO:0000313" key="8">
    <source>
        <dbReference type="EMBL" id="OAQ73682.1"/>
    </source>
</evidence>
<evidence type="ECO:0000313" key="9">
    <source>
        <dbReference type="Proteomes" id="UP000078397"/>
    </source>
</evidence>
<feature type="transmembrane region" description="Helical" evidence="6">
    <location>
        <begin position="140"/>
        <end position="160"/>
    </location>
</feature>
<keyword evidence="5 6" id="KW-0472">Membrane</keyword>
<feature type="transmembrane region" description="Helical" evidence="6">
    <location>
        <begin position="166"/>
        <end position="188"/>
    </location>
</feature>
<proteinExistence type="predicted"/>
<dbReference type="GO" id="GO:0022857">
    <property type="term" value="F:transmembrane transporter activity"/>
    <property type="evidence" value="ECO:0007669"/>
    <property type="project" value="InterPro"/>
</dbReference>
<feature type="transmembrane region" description="Helical" evidence="6">
    <location>
        <begin position="347"/>
        <end position="365"/>
    </location>
</feature>
<dbReference type="GO" id="GO:0016020">
    <property type="term" value="C:membrane"/>
    <property type="evidence" value="ECO:0007669"/>
    <property type="project" value="UniProtKB-SubCell"/>
</dbReference>
<feature type="transmembrane region" description="Helical" evidence="6">
    <location>
        <begin position="464"/>
        <end position="484"/>
    </location>
</feature>
<dbReference type="InterPro" id="IPR036259">
    <property type="entry name" value="MFS_trans_sf"/>
</dbReference>
<dbReference type="Pfam" id="PF07690">
    <property type="entry name" value="MFS_1"/>
    <property type="match status" value="1"/>
</dbReference>
<dbReference type="PANTHER" id="PTHR43791:SF48">
    <property type="entry name" value="TRANSPORTER, PUTATIVE (AFU_ORTHOLOGUE AFUA_4G01000)-RELATED"/>
    <property type="match status" value="1"/>
</dbReference>
<comment type="caution">
    <text evidence="8">The sequence shown here is derived from an EMBL/GenBank/DDBJ whole genome shotgun (WGS) entry which is preliminary data.</text>
</comment>
<protein>
    <submittedName>
        <fullName evidence="8">MFS transporter</fullName>
    </submittedName>
</protein>
<keyword evidence="4 6" id="KW-1133">Transmembrane helix</keyword>
<gene>
    <name evidence="8" type="ORF">VFPPC_01344</name>
</gene>
<dbReference type="AlphaFoldDB" id="A0A179G7B2"/>
<evidence type="ECO:0000256" key="2">
    <source>
        <dbReference type="ARBA" id="ARBA00022448"/>
    </source>
</evidence>
<dbReference type="FunFam" id="1.20.1250.20:FF:000013">
    <property type="entry name" value="MFS general substrate transporter"/>
    <property type="match status" value="1"/>
</dbReference>
<dbReference type="Gene3D" id="1.20.1250.20">
    <property type="entry name" value="MFS general substrate transporter like domains"/>
    <property type="match status" value="2"/>
</dbReference>
<feature type="transmembrane region" description="Helical" evidence="6">
    <location>
        <begin position="372"/>
        <end position="390"/>
    </location>
</feature>
<dbReference type="FunFam" id="1.20.1250.20:FF:000034">
    <property type="entry name" value="MFS general substrate transporter"/>
    <property type="match status" value="1"/>
</dbReference>
<dbReference type="RefSeq" id="XP_018149765.1">
    <property type="nucleotide sequence ID" value="XM_018281188.1"/>
</dbReference>
<evidence type="ECO:0000256" key="3">
    <source>
        <dbReference type="ARBA" id="ARBA00022692"/>
    </source>
</evidence>
<sequence>MSDEKNDHSAVHMATAQFRDDRICADGDKASSCATPEQIAERGEAAATDKYGHSLIQFDAAAERKLRLKIDLYVVPTVAILYLFCFIDRTNLGNARIAGLEAELGFTGYNYNEIITMFYISYVIFEIPANLLCKYIGPGWFLPSATILFGVASLATGYVHNYAQMAGVRFLLGIFEAGMLPGCAYYLSRWYRRSELAFRLALYIVTAPLAGAFGGLLASAILKLDSFAGLHKWRMIFAIEGIITIGLGLIALFTLTDRPETARWLTPEEKELAISRVKSERVGQTVVLDKIDTKKLVRGIFSPVTLSVAFIFLLNNITVQGFAFFLPTIVKTIYGSKSTIEQQLLTAPPYLVGAVFMIPFPLMSWRMDKRQIFITLSAPLVMVGYCMFLGSEASSVRYAATFLIAASTFSNGAMCNAQVSANVVSDTARSAAIGTNVMMGNIGGLISSWAFLPWDSPNFHIGNGLNLAAAGTILVVSVLTHVWMNLNNKKRVQRDVDEELRGLSQKEIEDLDWKHPAFRWRP</sequence>
<evidence type="ECO:0000256" key="4">
    <source>
        <dbReference type="ARBA" id="ARBA00022989"/>
    </source>
</evidence>
<dbReference type="PROSITE" id="PS50850">
    <property type="entry name" value="MFS"/>
    <property type="match status" value="1"/>
</dbReference>
<name>A0A179G7B2_METCM</name>
<evidence type="ECO:0000256" key="6">
    <source>
        <dbReference type="SAM" id="Phobius"/>
    </source>
</evidence>
<dbReference type="OrthoDB" id="2985014at2759"/>
<feature type="transmembrane region" description="Helical" evidence="6">
    <location>
        <begin position="70"/>
        <end position="87"/>
    </location>
</feature>
<dbReference type="GeneID" id="28845182"/>
<dbReference type="PANTHER" id="PTHR43791">
    <property type="entry name" value="PERMEASE-RELATED"/>
    <property type="match status" value="1"/>
</dbReference>
<evidence type="ECO:0000259" key="7">
    <source>
        <dbReference type="PROSITE" id="PS50850"/>
    </source>
</evidence>
<dbReference type="InterPro" id="IPR020846">
    <property type="entry name" value="MFS_dom"/>
</dbReference>
<feature type="transmembrane region" description="Helical" evidence="6">
    <location>
        <begin position="200"/>
        <end position="221"/>
    </location>
</feature>
<keyword evidence="9" id="KW-1185">Reference proteome</keyword>